<feature type="domain" description="Fe/B12 periplasmic-binding" evidence="4">
    <location>
        <begin position="119"/>
        <end position="383"/>
    </location>
</feature>
<evidence type="ECO:0000259" key="4">
    <source>
        <dbReference type="PROSITE" id="PS50983"/>
    </source>
</evidence>
<keyword evidence="6" id="KW-1185">Reference proteome</keyword>
<dbReference type="eggNOG" id="COG0614">
    <property type="taxonomic scope" value="Bacteria"/>
</dbReference>
<dbReference type="InterPro" id="IPR050902">
    <property type="entry name" value="ABC_Transporter_SBP"/>
</dbReference>
<name>F7NHG7_9FIRM</name>
<evidence type="ECO:0000313" key="6">
    <source>
        <dbReference type="Proteomes" id="UP000003240"/>
    </source>
</evidence>
<accession>F7NHG7</accession>
<dbReference type="NCBIfam" id="NF038402">
    <property type="entry name" value="TroA_like"/>
    <property type="match status" value="1"/>
</dbReference>
<dbReference type="Proteomes" id="UP000003240">
    <property type="component" value="Unassembled WGS sequence"/>
</dbReference>
<keyword evidence="3" id="KW-1133">Transmembrane helix</keyword>
<keyword evidence="2" id="KW-0732">Signal</keyword>
<evidence type="ECO:0000256" key="3">
    <source>
        <dbReference type="SAM" id="Phobius"/>
    </source>
</evidence>
<comment type="similarity">
    <text evidence="1">Belongs to the bacterial solute-binding protein 8 family.</text>
</comment>
<evidence type="ECO:0000256" key="2">
    <source>
        <dbReference type="ARBA" id="ARBA00022729"/>
    </source>
</evidence>
<dbReference type="InterPro" id="IPR002491">
    <property type="entry name" value="ABC_transptr_periplasmic_BD"/>
</dbReference>
<dbReference type="Gene3D" id="3.40.50.1980">
    <property type="entry name" value="Nitrogenase molybdenum iron protein domain"/>
    <property type="match status" value="2"/>
</dbReference>
<keyword evidence="3" id="KW-0812">Transmembrane</keyword>
<dbReference type="Pfam" id="PF01497">
    <property type="entry name" value="Peripla_BP_2"/>
    <property type="match status" value="1"/>
</dbReference>
<feature type="transmembrane region" description="Helical" evidence="3">
    <location>
        <begin position="66"/>
        <end position="86"/>
    </location>
</feature>
<dbReference type="PANTHER" id="PTHR30535:SF34">
    <property type="entry name" value="MOLYBDATE-BINDING PROTEIN MOLA"/>
    <property type="match status" value="1"/>
</dbReference>
<sequence>MFLIMIIIIKNERATELRMNRRSSAFLRSARPPGAACRGPGCTFIVMRRESKKTGIRRGGNMNSRIGRIIGILIMGALAVGAVLSLQMQPPAVQPASTVMRPVTDSAGRVVQIPVRPQRVIVLNPSSLDLFYAAGGKVVGRPTTQALPDTVKTAVAAVPEVGTTANPNVEKLIALEPDLVLGVNVPPHHQLVPVLEKAGIPILLQMLDNYQQILDTLRFYGELTGRPEQSAAVIKEIEDDYRRRMANRGSQPAPEVLLVWGSTTSFQMATSNSFAGDLLRRLGAHNMADSKAGLSAKMSSVPLSLEYVSKSNPDVILLITHSSDTKVGEKFRAELAGHPAWQGLKAVSNNRVHQLPYHLFAVNPGTRVGEAVAVLERLVYPEAAR</sequence>
<proteinExistence type="inferred from homology"/>
<organism evidence="5 6">
    <name type="scientific">Acetonema longum DSM 6540</name>
    <dbReference type="NCBI Taxonomy" id="1009370"/>
    <lineage>
        <taxon>Bacteria</taxon>
        <taxon>Bacillati</taxon>
        <taxon>Bacillota</taxon>
        <taxon>Negativicutes</taxon>
        <taxon>Acetonemataceae</taxon>
        <taxon>Acetonema</taxon>
    </lineage>
</organism>
<evidence type="ECO:0000313" key="5">
    <source>
        <dbReference type="EMBL" id="EGO64514.1"/>
    </source>
</evidence>
<reference evidence="5 6" key="1">
    <citation type="journal article" date="2011" name="EMBO J.">
        <title>Structural diversity of bacterial flagellar motors.</title>
        <authorList>
            <person name="Chen S."/>
            <person name="Beeby M."/>
            <person name="Murphy G.E."/>
            <person name="Leadbetter J.R."/>
            <person name="Hendrixson D.R."/>
            <person name="Briegel A."/>
            <person name="Li Z."/>
            <person name="Shi J."/>
            <person name="Tocheva E.I."/>
            <person name="Muller A."/>
            <person name="Dobro M.J."/>
            <person name="Jensen G.J."/>
        </authorList>
    </citation>
    <scope>NUCLEOTIDE SEQUENCE [LARGE SCALE GENOMIC DNA]</scope>
    <source>
        <strain evidence="5 6">DSM 6540</strain>
    </source>
</reference>
<dbReference type="InterPro" id="IPR054828">
    <property type="entry name" value="Vit_B12_bind_prot"/>
</dbReference>
<keyword evidence="3" id="KW-0472">Membrane</keyword>
<dbReference type="STRING" id="1009370.ALO_07573"/>
<dbReference type="GO" id="GO:0071281">
    <property type="term" value="P:cellular response to iron ion"/>
    <property type="evidence" value="ECO:0007669"/>
    <property type="project" value="TreeGrafter"/>
</dbReference>
<evidence type="ECO:0000256" key="1">
    <source>
        <dbReference type="ARBA" id="ARBA00008814"/>
    </source>
</evidence>
<gene>
    <name evidence="5" type="ORF">ALO_07573</name>
</gene>
<dbReference type="SUPFAM" id="SSF53807">
    <property type="entry name" value="Helical backbone' metal receptor"/>
    <property type="match status" value="1"/>
</dbReference>
<comment type="caution">
    <text evidence="5">The sequence shown here is derived from an EMBL/GenBank/DDBJ whole genome shotgun (WGS) entry which is preliminary data.</text>
</comment>
<dbReference type="EMBL" id="AFGF01000054">
    <property type="protein sequence ID" value="EGO64514.1"/>
    <property type="molecule type" value="Genomic_DNA"/>
</dbReference>
<dbReference type="PROSITE" id="PS50983">
    <property type="entry name" value="FE_B12_PBP"/>
    <property type="match status" value="1"/>
</dbReference>
<dbReference type="PANTHER" id="PTHR30535">
    <property type="entry name" value="VITAMIN B12-BINDING PROTEIN"/>
    <property type="match status" value="1"/>
</dbReference>
<protein>
    <submittedName>
        <fullName evidence="5">Periplasmic binding protein</fullName>
    </submittedName>
</protein>
<dbReference type="AlphaFoldDB" id="F7NHG7"/>